<evidence type="ECO:0000259" key="1">
    <source>
        <dbReference type="Pfam" id="PF03372"/>
    </source>
</evidence>
<accession>A0ABU0S043</accession>
<dbReference type="PANTHER" id="PTHR16320">
    <property type="entry name" value="SPHINGOMYELINASE FAMILY MEMBER"/>
    <property type="match status" value="1"/>
</dbReference>
<dbReference type="InterPro" id="IPR005135">
    <property type="entry name" value="Endo/exonuclease/phosphatase"/>
</dbReference>
<dbReference type="SUPFAM" id="SSF56219">
    <property type="entry name" value="DNase I-like"/>
    <property type="match status" value="1"/>
</dbReference>
<keyword evidence="2" id="KW-0540">Nuclease</keyword>
<dbReference type="Gene3D" id="3.60.10.10">
    <property type="entry name" value="Endonuclease/exonuclease/phosphatase"/>
    <property type="match status" value="1"/>
</dbReference>
<reference evidence="2 3" key="1">
    <citation type="submission" date="2023-07" db="EMBL/GenBank/DDBJ databases">
        <title>Comparative genomics of wheat-associated soil bacteria to identify genetic determinants of phenazine resistance.</title>
        <authorList>
            <person name="Mouncey N."/>
        </authorList>
    </citation>
    <scope>NUCLEOTIDE SEQUENCE [LARGE SCALE GENOMIC DNA]</scope>
    <source>
        <strain evidence="2 3">W2I16</strain>
    </source>
</reference>
<keyword evidence="2" id="KW-0255">Endonuclease</keyword>
<feature type="domain" description="Endonuclease/exonuclease/phosphatase" evidence="1">
    <location>
        <begin position="11"/>
        <end position="269"/>
    </location>
</feature>
<comment type="caution">
    <text evidence="2">The sequence shown here is derived from an EMBL/GenBank/DDBJ whole genome shotgun (WGS) entry which is preliminary data.</text>
</comment>
<proteinExistence type="predicted"/>
<organism evidence="2 3">
    <name type="scientific">Streptomyces turgidiscabies</name>
    <dbReference type="NCBI Taxonomy" id="85558"/>
    <lineage>
        <taxon>Bacteria</taxon>
        <taxon>Bacillati</taxon>
        <taxon>Actinomycetota</taxon>
        <taxon>Actinomycetes</taxon>
        <taxon>Kitasatosporales</taxon>
        <taxon>Streptomycetaceae</taxon>
        <taxon>Streptomyces</taxon>
    </lineage>
</organism>
<evidence type="ECO:0000313" key="2">
    <source>
        <dbReference type="EMBL" id="MDQ0937594.1"/>
    </source>
</evidence>
<keyword evidence="2" id="KW-0378">Hydrolase</keyword>
<dbReference type="Proteomes" id="UP001223072">
    <property type="component" value="Unassembled WGS sequence"/>
</dbReference>
<gene>
    <name evidence="2" type="ORF">QFZ49_007569</name>
</gene>
<dbReference type="InterPro" id="IPR038772">
    <property type="entry name" value="Sph/SMPD2-like"/>
</dbReference>
<dbReference type="RefSeq" id="WP_307630820.1">
    <property type="nucleotide sequence ID" value="NZ_JAUSZS010000008.1"/>
</dbReference>
<dbReference type="GO" id="GO:0004519">
    <property type="term" value="F:endonuclease activity"/>
    <property type="evidence" value="ECO:0007669"/>
    <property type="project" value="UniProtKB-KW"/>
</dbReference>
<keyword evidence="3" id="KW-1185">Reference proteome</keyword>
<evidence type="ECO:0000313" key="3">
    <source>
        <dbReference type="Proteomes" id="UP001223072"/>
    </source>
</evidence>
<name>A0ABU0S043_9ACTN</name>
<dbReference type="InterPro" id="IPR036691">
    <property type="entry name" value="Endo/exonu/phosph_ase_sf"/>
</dbReference>
<sequence>MTTGIGSIGLASLNVCCGLSNPLPPVKERAAEFCRRLERADVDIVNFQEVWTSGLRGFLRRHLPSFPFVARRTGVLGQPAGGLVSFSRTPLRAVGYVSFRGTKPQASGPLFRASLALSSRLQGVLTFEVSGRRTVVGNVHLSANRDGDWSAGNRHEALQAAQLRRVQQVLREARGGDTELVIASGDFNLSSGSALYQEALDTGAWRDPFAAADLPTFHAELLPAGASAYRVDYLLVQGDPDRYPVIGTDRLFTEPVALRSGGTTFLSDHVAQVARVAVPRG</sequence>
<protein>
    <submittedName>
        <fullName evidence="2">Endonuclease/exonuclease/phosphatase (EEP) superfamily protein YafD</fullName>
    </submittedName>
</protein>
<dbReference type="Pfam" id="PF03372">
    <property type="entry name" value="Exo_endo_phos"/>
    <property type="match status" value="1"/>
</dbReference>
<dbReference type="EMBL" id="JAUSZS010000008">
    <property type="protein sequence ID" value="MDQ0937594.1"/>
    <property type="molecule type" value="Genomic_DNA"/>
</dbReference>
<dbReference type="PANTHER" id="PTHR16320:SF23">
    <property type="entry name" value="SPHINGOMYELINASE C 1"/>
    <property type="match status" value="1"/>
</dbReference>